<comment type="caution">
    <text evidence="7">Lacks conserved residue(s) required for the propagation of feature annotation.</text>
</comment>
<evidence type="ECO:0000256" key="7">
    <source>
        <dbReference type="RuleBase" id="RU369079"/>
    </source>
</evidence>
<feature type="transmembrane region" description="Helical" evidence="7">
    <location>
        <begin position="304"/>
        <end position="325"/>
    </location>
</feature>
<dbReference type="PIRSF" id="PIRSF006066">
    <property type="entry name" value="HI0050"/>
    <property type="match status" value="1"/>
</dbReference>
<protein>
    <recommendedName>
        <fullName evidence="7">TRAP transporter large permease protein</fullName>
    </recommendedName>
</protein>
<dbReference type="Proteomes" id="UP000464013">
    <property type="component" value="Chromosome"/>
</dbReference>
<feature type="transmembrane region" description="Helical" evidence="7">
    <location>
        <begin position="391"/>
        <end position="412"/>
    </location>
</feature>
<dbReference type="OrthoDB" id="8627919at2"/>
<evidence type="ECO:0000313" key="10">
    <source>
        <dbReference type="Proteomes" id="UP000464013"/>
    </source>
</evidence>
<comment type="similarity">
    <text evidence="7">Belongs to the TRAP transporter large permease family.</text>
</comment>
<gene>
    <name evidence="9" type="ORF">EKK97_03890</name>
</gene>
<evidence type="ECO:0000259" key="8">
    <source>
        <dbReference type="Pfam" id="PF06808"/>
    </source>
</evidence>
<dbReference type="AlphaFoldDB" id="A0A6I6SHQ3"/>
<evidence type="ECO:0000256" key="3">
    <source>
        <dbReference type="ARBA" id="ARBA00022519"/>
    </source>
</evidence>
<dbReference type="InterPro" id="IPR004681">
    <property type="entry name" value="TRAP_DctM"/>
</dbReference>
<evidence type="ECO:0000256" key="5">
    <source>
        <dbReference type="ARBA" id="ARBA00022989"/>
    </source>
</evidence>
<keyword evidence="5 7" id="KW-1133">Transmembrane helix</keyword>
<evidence type="ECO:0000256" key="6">
    <source>
        <dbReference type="ARBA" id="ARBA00023136"/>
    </source>
</evidence>
<proteinExistence type="inferred from homology"/>
<keyword evidence="2" id="KW-1003">Cell membrane</keyword>
<accession>A0A6I6SHQ3</accession>
<feature type="transmembrane region" description="Helical" evidence="7">
    <location>
        <begin position="130"/>
        <end position="149"/>
    </location>
</feature>
<keyword evidence="3 7" id="KW-0997">Cell inner membrane</keyword>
<dbReference type="EMBL" id="CP035042">
    <property type="protein sequence ID" value="QHC48921.1"/>
    <property type="molecule type" value="Genomic_DNA"/>
</dbReference>
<dbReference type="PANTHER" id="PTHR33362">
    <property type="entry name" value="SIALIC ACID TRAP TRANSPORTER PERMEASE PROTEIN SIAT-RELATED"/>
    <property type="match status" value="1"/>
</dbReference>
<dbReference type="PANTHER" id="PTHR33362:SF2">
    <property type="entry name" value="TRAP TRANSPORTER LARGE PERMEASE PROTEIN"/>
    <property type="match status" value="1"/>
</dbReference>
<feature type="transmembrane region" description="Helical" evidence="7">
    <location>
        <begin position="84"/>
        <end position="104"/>
    </location>
</feature>
<feature type="transmembrane region" description="Helical" evidence="7">
    <location>
        <begin position="55"/>
        <end position="78"/>
    </location>
</feature>
<keyword evidence="7" id="KW-0813">Transport</keyword>
<comment type="function">
    <text evidence="7">Part of the tripartite ATP-independent periplasmic (TRAP) transport system.</text>
</comment>
<evidence type="ECO:0000256" key="1">
    <source>
        <dbReference type="ARBA" id="ARBA00004429"/>
    </source>
</evidence>
<reference evidence="9 10" key="1">
    <citation type="submission" date="2019-01" db="EMBL/GenBank/DDBJ databases">
        <title>Complete genome of a denitifying bacterium Halomons sp. BC-M4-5.</title>
        <authorList>
            <person name="Wang L."/>
            <person name="Shao Z."/>
        </authorList>
    </citation>
    <scope>NUCLEOTIDE SEQUENCE [LARGE SCALE GENOMIC DNA]</scope>
    <source>
        <strain evidence="9 10">BC-M4-5</strain>
    </source>
</reference>
<feature type="transmembrane region" description="Helical" evidence="7">
    <location>
        <begin position="262"/>
        <end position="284"/>
    </location>
</feature>
<dbReference type="KEGG" id="htx:EKK97_03890"/>
<dbReference type="InterPro" id="IPR010656">
    <property type="entry name" value="DctM"/>
</dbReference>
<name>A0A6I6SHQ3_9GAMM</name>
<dbReference type="Pfam" id="PF06808">
    <property type="entry name" value="DctM"/>
    <property type="match status" value="1"/>
</dbReference>
<dbReference type="NCBIfam" id="TIGR00786">
    <property type="entry name" value="dctM"/>
    <property type="match status" value="1"/>
</dbReference>
<feature type="transmembrane region" description="Helical" evidence="7">
    <location>
        <begin position="169"/>
        <end position="191"/>
    </location>
</feature>
<feature type="transmembrane region" description="Helical" evidence="7">
    <location>
        <begin position="356"/>
        <end position="379"/>
    </location>
</feature>
<feature type="domain" description="TRAP C4-dicarboxylate transport system permease DctM subunit" evidence="8">
    <location>
        <begin position="8"/>
        <end position="414"/>
    </location>
</feature>
<feature type="transmembrane region" description="Helical" evidence="7">
    <location>
        <begin position="239"/>
        <end position="255"/>
    </location>
</feature>
<evidence type="ECO:0000313" key="9">
    <source>
        <dbReference type="EMBL" id="QHC48921.1"/>
    </source>
</evidence>
<comment type="subcellular location">
    <subcellularLocation>
        <location evidence="1 7">Cell inner membrane</location>
        <topology evidence="1 7">Multi-pass membrane protein</topology>
    </subcellularLocation>
</comment>
<comment type="subunit">
    <text evidence="7">The complex comprises the extracytoplasmic solute receptor protein and the two transmembrane proteins.</text>
</comment>
<dbReference type="GO" id="GO:0022857">
    <property type="term" value="F:transmembrane transporter activity"/>
    <property type="evidence" value="ECO:0007669"/>
    <property type="project" value="UniProtKB-UniRule"/>
</dbReference>
<keyword evidence="6 7" id="KW-0472">Membrane</keyword>
<sequence>MILLAILLALLALIGLAMPIAFALTLVSIAVLAFSGVDMLVLVQRLYRGTESFPLLAVPLFILAGQIMNHSGISARLIDLARALVGAIRGGLAAVNILTSMFFAGMSGTSMSDTAAVGGVMIPQMIKRGYSASFTAAVTASSSTIGIIIPPSVPMVLLSAYMGLSTGALFAAGLIAGALTALGLILMAWWISVKREYPIESAFSLSELGRTFVGALPALMMPIIILGGILGGIFTPTEASAIAVAYGVLAGMLLYRSLSLRALYLALVESAVLTGAVMFVTAAAHTLGYTFTYQSLGQLILGPIAALDMGPIGFLLILSLVLIIAGTFLDGIAMMFIVVPLFLPSVQLLGIDPLQFAMVVILCWGIGQQTPPVGAALFITSVISKVDVIRITYANLPFIAVMLFVLLAVIVWPEGIVMSVPRWLGL</sequence>
<organism evidence="9 10">
    <name type="scientific">Billgrantia tianxiuensis</name>
    <dbReference type="NCBI Taxonomy" id="2497861"/>
    <lineage>
        <taxon>Bacteria</taxon>
        <taxon>Pseudomonadati</taxon>
        <taxon>Pseudomonadota</taxon>
        <taxon>Gammaproteobacteria</taxon>
        <taxon>Oceanospirillales</taxon>
        <taxon>Halomonadaceae</taxon>
        <taxon>Billgrantia</taxon>
    </lineage>
</organism>
<keyword evidence="4 7" id="KW-0812">Transmembrane</keyword>
<dbReference type="RefSeq" id="WP_159549294.1">
    <property type="nucleotide sequence ID" value="NZ_CP035042.1"/>
</dbReference>
<keyword evidence="10" id="KW-1185">Reference proteome</keyword>
<dbReference type="GO" id="GO:0005886">
    <property type="term" value="C:plasma membrane"/>
    <property type="evidence" value="ECO:0007669"/>
    <property type="project" value="UniProtKB-SubCell"/>
</dbReference>
<feature type="transmembrane region" description="Helical" evidence="7">
    <location>
        <begin position="212"/>
        <end position="233"/>
    </location>
</feature>
<evidence type="ECO:0000256" key="4">
    <source>
        <dbReference type="ARBA" id="ARBA00022692"/>
    </source>
</evidence>
<evidence type="ECO:0000256" key="2">
    <source>
        <dbReference type="ARBA" id="ARBA00022475"/>
    </source>
</evidence>